<organism evidence="2 3">
    <name type="scientific">Burkholderia singularis</name>
    <dbReference type="NCBI Taxonomy" id="1503053"/>
    <lineage>
        <taxon>Bacteria</taxon>
        <taxon>Pseudomonadati</taxon>
        <taxon>Pseudomonadota</taxon>
        <taxon>Betaproteobacteria</taxon>
        <taxon>Burkholderiales</taxon>
        <taxon>Burkholderiaceae</taxon>
        <taxon>Burkholderia</taxon>
        <taxon>pseudomallei group</taxon>
    </lineage>
</organism>
<dbReference type="AlphaFoldDB" id="A0A238H0Y4"/>
<reference evidence="2 3" key="1">
    <citation type="submission" date="2017-04" db="EMBL/GenBank/DDBJ databases">
        <authorList>
            <person name="Afonso C.L."/>
            <person name="Miller P.J."/>
            <person name="Scott M.A."/>
            <person name="Spackman E."/>
            <person name="Goraichik I."/>
            <person name="Dimitrov K.M."/>
            <person name="Suarez D.L."/>
            <person name="Swayne D.E."/>
        </authorList>
    </citation>
    <scope>NUCLEOTIDE SEQUENCE [LARGE SCALE GENOMIC DNA]</scope>
    <source>
        <strain evidence="2">LMG 28154</strain>
    </source>
</reference>
<feature type="compositionally biased region" description="Basic residues" evidence="1">
    <location>
        <begin position="15"/>
        <end position="24"/>
    </location>
</feature>
<gene>
    <name evidence="2" type="ORF">BSIN_2701</name>
</gene>
<sequence length="45" mass="4830">MPPPARTAPDPAARMSRRIARRTRSQAGAAQQKIVQCVLRIASSG</sequence>
<evidence type="ECO:0000256" key="1">
    <source>
        <dbReference type="SAM" id="MobiDB-lite"/>
    </source>
</evidence>
<evidence type="ECO:0000313" key="3">
    <source>
        <dbReference type="Proteomes" id="UP000198460"/>
    </source>
</evidence>
<dbReference type="EMBL" id="FXAN01000035">
    <property type="protein sequence ID" value="SMF98863.1"/>
    <property type="molecule type" value="Genomic_DNA"/>
</dbReference>
<feature type="region of interest" description="Disordered" evidence="1">
    <location>
        <begin position="1"/>
        <end position="32"/>
    </location>
</feature>
<evidence type="ECO:0000313" key="2">
    <source>
        <dbReference type="EMBL" id="SMF98863.1"/>
    </source>
</evidence>
<dbReference type="Proteomes" id="UP000198460">
    <property type="component" value="Unassembled WGS sequence"/>
</dbReference>
<protein>
    <submittedName>
        <fullName evidence="2">Uncharacterized protein</fullName>
    </submittedName>
</protein>
<proteinExistence type="predicted"/>
<accession>A0A238H0Y4</accession>
<name>A0A238H0Y4_9BURK</name>